<dbReference type="Proteomes" id="UP000054563">
    <property type="component" value="Unassembled WGS sequence"/>
</dbReference>
<keyword evidence="1" id="KW-0472">Membrane</keyword>
<gene>
    <name evidence="2" type="ORF">CIHG_06232</name>
</gene>
<dbReference type="VEuPathDB" id="FungiDB:CIHG_06232"/>
<name>A0A0J8RUE9_COCIT</name>
<evidence type="ECO:0000256" key="1">
    <source>
        <dbReference type="SAM" id="Phobius"/>
    </source>
</evidence>
<sequence>MCVAGASRLPEPSHALPMTLRPQLTNPKIVAYRQYVKALRHSGAAGRTIAPSHLGVGRVEQGVFNGPDINLYGTKGRNQMETGQKCYLKREIRWNQRHADRFLSATTEAVACTFLVTMAFVWSGAMRQVWSVVALGGTIAILPEPFTRYT</sequence>
<accession>A0A0J8RUE9</accession>
<evidence type="ECO:0000313" key="3">
    <source>
        <dbReference type="Proteomes" id="UP000054563"/>
    </source>
</evidence>
<dbReference type="EMBL" id="DS017005">
    <property type="protein sequence ID" value="KMU88432.1"/>
    <property type="molecule type" value="Genomic_DNA"/>
</dbReference>
<protein>
    <submittedName>
        <fullName evidence="2">Uncharacterized protein</fullName>
    </submittedName>
</protein>
<keyword evidence="1" id="KW-1133">Transmembrane helix</keyword>
<evidence type="ECO:0000313" key="2">
    <source>
        <dbReference type="EMBL" id="KMU88432.1"/>
    </source>
</evidence>
<proteinExistence type="predicted"/>
<feature type="transmembrane region" description="Helical" evidence="1">
    <location>
        <begin position="102"/>
        <end position="122"/>
    </location>
</feature>
<dbReference type="AlphaFoldDB" id="A0A0J8RUE9"/>
<organism evidence="2 3">
    <name type="scientific">Coccidioides immitis H538.4</name>
    <dbReference type="NCBI Taxonomy" id="396776"/>
    <lineage>
        <taxon>Eukaryota</taxon>
        <taxon>Fungi</taxon>
        <taxon>Dikarya</taxon>
        <taxon>Ascomycota</taxon>
        <taxon>Pezizomycotina</taxon>
        <taxon>Eurotiomycetes</taxon>
        <taxon>Eurotiomycetidae</taxon>
        <taxon>Onygenales</taxon>
        <taxon>Onygenaceae</taxon>
        <taxon>Coccidioides</taxon>
    </lineage>
</organism>
<keyword evidence="1" id="KW-0812">Transmembrane</keyword>
<reference evidence="3" key="1">
    <citation type="journal article" date="2010" name="Genome Res.">
        <title>Population genomic sequencing of Coccidioides fungi reveals recent hybridization and transposon control.</title>
        <authorList>
            <person name="Neafsey D.E."/>
            <person name="Barker B.M."/>
            <person name="Sharpton T.J."/>
            <person name="Stajich J.E."/>
            <person name="Park D.J."/>
            <person name="Whiston E."/>
            <person name="Hung C.-Y."/>
            <person name="McMahan C."/>
            <person name="White J."/>
            <person name="Sykes S."/>
            <person name="Heiman D."/>
            <person name="Young S."/>
            <person name="Zeng Q."/>
            <person name="Abouelleil A."/>
            <person name="Aftuck L."/>
            <person name="Bessette D."/>
            <person name="Brown A."/>
            <person name="FitzGerald M."/>
            <person name="Lui A."/>
            <person name="Macdonald J.P."/>
            <person name="Priest M."/>
            <person name="Orbach M.J."/>
            <person name="Galgiani J.N."/>
            <person name="Kirkland T.N."/>
            <person name="Cole G.T."/>
            <person name="Birren B.W."/>
            <person name="Henn M.R."/>
            <person name="Taylor J.W."/>
            <person name="Rounsley S.D."/>
        </authorList>
    </citation>
    <scope>NUCLEOTIDE SEQUENCE [LARGE SCALE GENOMIC DNA]</scope>
    <source>
        <strain evidence="3">H538.4</strain>
    </source>
</reference>